<evidence type="ECO:0000256" key="8">
    <source>
        <dbReference type="ARBA" id="ARBA00048798"/>
    </source>
</evidence>
<comment type="caution">
    <text evidence="10">The sequence shown here is derived from an EMBL/GenBank/DDBJ whole genome shotgun (WGS) entry which is preliminary data.</text>
</comment>
<dbReference type="PANTHER" id="PTHR42743">
    <property type="entry name" value="AMINO-ACID AMINOTRANSFERASE"/>
    <property type="match status" value="1"/>
</dbReference>
<dbReference type="InterPro" id="IPR001544">
    <property type="entry name" value="Aminotrans_IV"/>
</dbReference>
<evidence type="ECO:0000256" key="7">
    <source>
        <dbReference type="ARBA" id="ARBA00048212"/>
    </source>
</evidence>
<accession>A0A953NC88</accession>
<dbReference type="GO" id="GO:0004084">
    <property type="term" value="F:branched-chain-amino-acid transaminase activity"/>
    <property type="evidence" value="ECO:0007669"/>
    <property type="project" value="UniProtKB-EC"/>
</dbReference>
<evidence type="ECO:0000256" key="3">
    <source>
        <dbReference type="ARBA" id="ARBA00004931"/>
    </source>
</evidence>
<dbReference type="AlphaFoldDB" id="A0A953NC88"/>
<dbReference type="RefSeq" id="WP_259662070.1">
    <property type="nucleotide sequence ID" value="NZ_JAHXRI010000010.1"/>
</dbReference>
<evidence type="ECO:0000313" key="11">
    <source>
        <dbReference type="Proteomes" id="UP000739565"/>
    </source>
</evidence>
<comment type="pathway">
    <text evidence="3">Amino-acid biosynthesis; L-valine biosynthesis; L-valine from pyruvate: step 4/4.</text>
</comment>
<reference evidence="10" key="1">
    <citation type="submission" date="2021-07" db="EMBL/GenBank/DDBJ databases">
        <title>New genus and species of the family Alcaligenaceae.</title>
        <authorList>
            <person name="Hahn M.W."/>
        </authorList>
    </citation>
    <scope>NUCLEOTIDE SEQUENCE</scope>
    <source>
        <strain evidence="10">LF4-65</strain>
    </source>
</reference>
<evidence type="ECO:0000256" key="4">
    <source>
        <dbReference type="ARBA" id="ARBA00005072"/>
    </source>
</evidence>
<keyword evidence="10" id="KW-0808">Transferase</keyword>
<dbReference type="Gene3D" id="3.20.10.10">
    <property type="entry name" value="D-amino Acid Aminotransferase, subunit A, domain 2"/>
    <property type="match status" value="1"/>
</dbReference>
<dbReference type="SUPFAM" id="SSF56752">
    <property type="entry name" value="D-aminoacid aminotransferase-like PLP-dependent enzymes"/>
    <property type="match status" value="1"/>
</dbReference>
<comment type="pathway">
    <text evidence="4">Amino-acid biosynthesis; L-leucine biosynthesis; L-leucine from 3-methyl-2-oxobutanoate: step 4/4.</text>
</comment>
<gene>
    <name evidence="10" type="ORF">KZZ10_13605</name>
</gene>
<comment type="function">
    <text evidence="1">Acts on leucine, isoleucine and valine.</text>
</comment>
<dbReference type="InterPro" id="IPR043131">
    <property type="entry name" value="BCAT-like_N"/>
</dbReference>
<comment type="similarity">
    <text evidence="5">Belongs to the class-IV pyridoxal-phosphate-dependent aminotransferase family.</text>
</comment>
<dbReference type="EC" id="2.6.1.42" evidence="6"/>
<dbReference type="Proteomes" id="UP000739565">
    <property type="component" value="Unassembled WGS sequence"/>
</dbReference>
<evidence type="ECO:0000256" key="2">
    <source>
        <dbReference type="ARBA" id="ARBA00004824"/>
    </source>
</evidence>
<dbReference type="InterPro" id="IPR036038">
    <property type="entry name" value="Aminotransferase-like"/>
</dbReference>
<dbReference type="Gene3D" id="3.30.470.10">
    <property type="match status" value="1"/>
</dbReference>
<comment type="pathway">
    <text evidence="2">Amino-acid biosynthesis; L-isoleucine biosynthesis; L-isoleucine from 2-oxobutanoate: step 4/4.</text>
</comment>
<sequence length="221" mass="24208">MTKPTPDLIETMHADEAGTIDLIPEHLMRLARSAKALGYSYPGDSAVIEAIKTTCSAHTGKSLRVRLLLSASGVLSMQAVPLGALFGTPLIALSPVVLKSQEPLLQHKTTHRPWYDVTAEWLSMHPAYFDQIFINERGELCEGSRSNIYLLSKGVWLTPPLHCGLLGGTMRARLLQSSQVQEAVLRLSDLSHAQAIRLSNGLRGWFEVKPDTSLLPGHILP</sequence>
<dbReference type="GO" id="GO:0046394">
    <property type="term" value="P:carboxylic acid biosynthetic process"/>
    <property type="evidence" value="ECO:0007669"/>
    <property type="project" value="UniProtKB-ARBA"/>
</dbReference>
<dbReference type="NCBIfam" id="NF005727">
    <property type="entry name" value="PRK07546.1-1"/>
    <property type="match status" value="1"/>
</dbReference>
<evidence type="ECO:0000256" key="6">
    <source>
        <dbReference type="ARBA" id="ARBA00013053"/>
    </source>
</evidence>
<organism evidence="10 11">
    <name type="scientific">Zwartia hollandica</name>
    <dbReference type="NCBI Taxonomy" id="324606"/>
    <lineage>
        <taxon>Bacteria</taxon>
        <taxon>Pseudomonadati</taxon>
        <taxon>Pseudomonadota</taxon>
        <taxon>Betaproteobacteria</taxon>
        <taxon>Burkholderiales</taxon>
        <taxon>Alcaligenaceae</taxon>
        <taxon>Zwartia</taxon>
    </lineage>
</organism>
<evidence type="ECO:0000256" key="9">
    <source>
        <dbReference type="ARBA" id="ARBA00049229"/>
    </source>
</evidence>
<evidence type="ECO:0000256" key="1">
    <source>
        <dbReference type="ARBA" id="ARBA00003109"/>
    </source>
</evidence>
<dbReference type="InterPro" id="IPR043132">
    <property type="entry name" value="BCAT-like_C"/>
</dbReference>
<dbReference type="Pfam" id="PF01063">
    <property type="entry name" value="Aminotran_4"/>
    <property type="match status" value="1"/>
</dbReference>
<dbReference type="InterPro" id="IPR050571">
    <property type="entry name" value="Class-IV_PLP-Dep_Aminotrnsfr"/>
</dbReference>
<comment type="catalytic activity">
    <reaction evidence="9">
        <text>L-leucine + 2-oxoglutarate = 4-methyl-2-oxopentanoate + L-glutamate</text>
        <dbReference type="Rhea" id="RHEA:18321"/>
        <dbReference type="ChEBI" id="CHEBI:16810"/>
        <dbReference type="ChEBI" id="CHEBI:17865"/>
        <dbReference type="ChEBI" id="CHEBI:29985"/>
        <dbReference type="ChEBI" id="CHEBI:57427"/>
        <dbReference type="EC" id="2.6.1.42"/>
    </reaction>
</comment>
<dbReference type="EMBL" id="JAHXRI010000010">
    <property type="protein sequence ID" value="MBZ1351683.1"/>
    <property type="molecule type" value="Genomic_DNA"/>
</dbReference>
<keyword evidence="11" id="KW-1185">Reference proteome</keyword>
<dbReference type="PANTHER" id="PTHR42743:SF11">
    <property type="entry name" value="AMINODEOXYCHORISMATE LYASE"/>
    <property type="match status" value="1"/>
</dbReference>
<protein>
    <recommendedName>
        <fullName evidence="6">branched-chain-amino-acid transaminase</fullName>
        <ecNumber evidence="6">2.6.1.42</ecNumber>
    </recommendedName>
</protein>
<proteinExistence type="inferred from homology"/>
<comment type="catalytic activity">
    <reaction evidence="8">
        <text>L-isoleucine + 2-oxoglutarate = (S)-3-methyl-2-oxopentanoate + L-glutamate</text>
        <dbReference type="Rhea" id="RHEA:24801"/>
        <dbReference type="ChEBI" id="CHEBI:16810"/>
        <dbReference type="ChEBI" id="CHEBI:29985"/>
        <dbReference type="ChEBI" id="CHEBI:35146"/>
        <dbReference type="ChEBI" id="CHEBI:58045"/>
        <dbReference type="EC" id="2.6.1.42"/>
    </reaction>
</comment>
<keyword evidence="10" id="KW-0032">Aminotransferase</keyword>
<comment type="catalytic activity">
    <reaction evidence="7">
        <text>L-valine + 2-oxoglutarate = 3-methyl-2-oxobutanoate + L-glutamate</text>
        <dbReference type="Rhea" id="RHEA:24813"/>
        <dbReference type="ChEBI" id="CHEBI:11851"/>
        <dbReference type="ChEBI" id="CHEBI:16810"/>
        <dbReference type="ChEBI" id="CHEBI:29985"/>
        <dbReference type="ChEBI" id="CHEBI:57762"/>
        <dbReference type="EC" id="2.6.1.42"/>
    </reaction>
</comment>
<evidence type="ECO:0000256" key="5">
    <source>
        <dbReference type="ARBA" id="ARBA00009320"/>
    </source>
</evidence>
<name>A0A953NC88_9BURK</name>
<evidence type="ECO:0000313" key="10">
    <source>
        <dbReference type="EMBL" id="MBZ1351683.1"/>
    </source>
</evidence>